<dbReference type="Proteomes" id="UP001163878">
    <property type="component" value="Chromosome"/>
</dbReference>
<name>A0ABY6I422_STRPE</name>
<evidence type="ECO:0000256" key="3">
    <source>
        <dbReference type="PROSITE-ProRule" id="PRU00023"/>
    </source>
</evidence>
<dbReference type="InterPro" id="IPR002110">
    <property type="entry name" value="Ankyrin_rpt"/>
</dbReference>
<dbReference type="InterPro" id="IPR036770">
    <property type="entry name" value="Ankyrin_rpt-contain_sf"/>
</dbReference>
<evidence type="ECO:0000313" key="5">
    <source>
        <dbReference type="Proteomes" id="UP001163878"/>
    </source>
</evidence>
<reference evidence="4" key="1">
    <citation type="submission" date="2022-10" db="EMBL/GenBank/DDBJ databases">
        <title>Cytochrome P450 Catalyzes Benzene Ring Formation in the Biosynthesis of Trialkyl-Substituted Aromatic Polyketides.</title>
        <authorList>
            <person name="Zhao E."/>
            <person name="Ge H."/>
        </authorList>
    </citation>
    <scope>NUCLEOTIDE SEQUENCE</scope>
    <source>
        <strain evidence="4">NA0869</strain>
    </source>
</reference>
<dbReference type="EMBL" id="CP107567">
    <property type="protein sequence ID" value="UYQ61020.1"/>
    <property type="molecule type" value="Genomic_DNA"/>
</dbReference>
<gene>
    <name evidence="4" type="ORF">OGH68_05780</name>
</gene>
<organism evidence="4 5">
    <name type="scientific">Streptomyces peucetius</name>
    <dbReference type="NCBI Taxonomy" id="1950"/>
    <lineage>
        <taxon>Bacteria</taxon>
        <taxon>Bacillati</taxon>
        <taxon>Actinomycetota</taxon>
        <taxon>Actinomycetes</taxon>
        <taxon>Kitasatosporales</taxon>
        <taxon>Streptomycetaceae</taxon>
        <taxon>Streptomyces</taxon>
    </lineage>
</organism>
<feature type="repeat" description="ANK" evidence="3">
    <location>
        <begin position="77"/>
        <end position="109"/>
    </location>
</feature>
<evidence type="ECO:0000256" key="2">
    <source>
        <dbReference type="ARBA" id="ARBA00023043"/>
    </source>
</evidence>
<evidence type="ECO:0000313" key="4">
    <source>
        <dbReference type="EMBL" id="UYQ61020.1"/>
    </source>
</evidence>
<protein>
    <submittedName>
        <fullName evidence="4">Ankyrin repeat domain-containing protein</fullName>
    </submittedName>
</protein>
<dbReference type="Pfam" id="PF12796">
    <property type="entry name" value="Ank_2"/>
    <property type="match status" value="1"/>
</dbReference>
<feature type="repeat" description="ANK" evidence="3">
    <location>
        <begin position="44"/>
        <end position="76"/>
    </location>
</feature>
<dbReference type="PROSITE" id="PS50088">
    <property type="entry name" value="ANK_REPEAT"/>
    <property type="match status" value="2"/>
</dbReference>
<accession>A0ABY6I422</accession>
<evidence type="ECO:0000256" key="1">
    <source>
        <dbReference type="ARBA" id="ARBA00022737"/>
    </source>
</evidence>
<dbReference type="PROSITE" id="PS50297">
    <property type="entry name" value="ANK_REP_REGION"/>
    <property type="match status" value="2"/>
</dbReference>
<sequence>MSEVPDPEVIELATKVFDLARQGETEALAAYVDAGVPADLTNDKGDTLVMLAAYHGHAAAVEALLARGAEPNRANDRGQTPLAGAVFKGEDAVIRALLAGGADPKAGTPSAADTARMFGKAELLELFEGR</sequence>
<keyword evidence="2 3" id="KW-0040">ANK repeat</keyword>
<proteinExistence type="predicted"/>
<dbReference type="PANTHER" id="PTHR24171">
    <property type="entry name" value="ANKYRIN REPEAT DOMAIN-CONTAINING PROTEIN 39-RELATED"/>
    <property type="match status" value="1"/>
</dbReference>
<dbReference type="SMART" id="SM00248">
    <property type="entry name" value="ANK"/>
    <property type="match status" value="2"/>
</dbReference>
<keyword evidence="5" id="KW-1185">Reference proteome</keyword>
<keyword evidence="1" id="KW-0677">Repeat</keyword>
<dbReference type="Gene3D" id="1.25.40.20">
    <property type="entry name" value="Ankyrin repeat-containing domain"/>
    <property type="match status" value="1"/>
</dbReference>
<dbReference type="RefSeq" id="WP_264242224.1">
    <property type="nucleotide sequence ID" value="NZ_CP107567.1"/>
</dbReference>
<dbReference type="SUPFAM" id="SSF48403">
    <property type="entry name" value="Ankyrin repeat"/>
    <property type="match status" value="1"/>
</dbReference>